<sequence length="127" mass="14346">MGIFSRISDALSLCVKHAANFGHFSKRRTRNLGMMSVRRMVWISVLPTFTLGIKYCKSMNDIYGFLLHAGYPVADWVGQRSGPVHNCHRQSLHPVSSGKFQTQLRSRFLNSCDCTARSKENKLLLGV</sequence>
<comment type="caution">
    <text evidence="1">The sequence shown here is derived from an EMBL/GenBank/DDBJ whole genome shotgun (WGS) entry which is preliminary data.</text>
</comment>
<evidence type="ECO:0000313" key="1">
    <source>
        <dbReference type="EMBL" id="KAF3090347.1"/>
    </source>
</evidence>
<proteinExistence type="predicted"/>
<protein>
    <submittedName>
        <fullName evidence="1">Uncharacterized protein</fullName>
    </submittedName>
</protein>
<gene>
    <name evidence="1" type="ORF">TWF102_009311</name>
</gene>
<dbReference type="Proteomes" id="UP000475325">
    <property type="component" value="Unassembled WGS sequence"/>
</dbReference>
<organism evidence="1 2">
    <name type="scientific">Orbilia oligospora</name>
    <name type="common">Nematode-trapping fungus</name>
    <name type="synonym">Arthrobotrys oligospora</name>
    <dbReference type="NCBI Taxonomy" id="2813651"/>
    <lineage>
        <taxon>Eukaryota</taxon>
        <taxon>Fungi</taxon>
        <taxon>Dikarya</taxon>
        <taxon>Ascomycota</taxon>
        <taxon>Pezizomycotina</taxon>
        <taxon>Orbiliomycetes</taxon>
        <taxon>Orbiliales</taxon>
        <taxon>Orbiliaceae</taxon>
        <taxon>Orbilia</taxon>
    </lineage>
</organism>
<dbReference type="EMBL" id="WIQW01000061">
    <property type="protein sequence ID" value="KAF3090347.1"/>
    <property type="molecule type" value="Genomic_DNA"/>
</dbReference>
<reference evidence="1 2" key="1">
    <citation type="submission" date="2019-06" db="EMBL/GenBank/DDBJ databases">
        <authorList>
            <person name="Palmer J.M."/>
        </authorList>
    </citation>
    <scope>NUCLEOTIDE SEQUENCE [LARGE SCALE GENOMIC DNA]</scope>
    <source>
        <strain evidence="1 2">TWF102</strain>
    </source>
</reference>
<accession>A0A7C8JGI1</accession>
<evidence type="ECO:0000313" key="2">
    <source>
        <dbReference type="Proteomes" id="UP000475325"/>
    </source>
</evidence>
<name>A0A7C8JGI1_ORBOL</name>
<dbReference type="AlphaFoldDB" id="A0A7C8JGI1"/>